<sequence length="271" mass="29043">MAQVNDGGAPRLDVITPGGDESGQARVATPYGDHSISRVAGKLFFVDPLQNKDGYCSASVITSQSRRLIVTAAHCLAIIENDGSERGRLVWVEHPMFVPAYDATRPATDEQRAPYGLWPIRRTFAAQAIEDDPTNILKTDWDLVVADTYDQLGQPIEGVLGDALVPRTSTADDLFPLVNLVAYPGGAYGGGSQYWCASTTQNNFSGTGLQLPNCRSYFGSSGGSVVLNDQPVPAFAGREVVAVVHNGATYTRLWTYLYPGLASAADADTLR</sequence>
<feature type="region of interest" description="Disordered" evidence="1">
    <location>
        <begin position="1"/>
        <end position="28"/>
    </location>
</feature>
<dbReference type="InterPro" id="IPR043504">
    <property type="entry name" value="Peptidase_S1_PA_chymotrypsin"/>
</dbReference>
<dbReference type="EMBL" id="CP063231">
    <property type="protein sequence ID" value="URL57871.1"/>
    <property type="molecule type" value="Genomic_DNA"/>
</dbReference>
<dbReference type="InterPro" id="IPR009003">
    <property type="entry name" value="Peptidase_S1_PA"/>
</dbReference>
<evidence type="ECO:0008006" key="4">
    <source>
        <dbReference type="Google" id="ProtNLM"/>
    </source>
</evidence>
<dbReference type="RefSeq" id="WP_250338670.1">
    <property type="nucleotide sequence ID" value="NZ_CP063231.1"/>
</dbReference>
<gene>
    <name evidence="2" type="ORF">IM816_14825</name>
</gene>
<evidence type="ECO:0000313" key="3">
    <source>
        <dbReference type="Proteomes" id="UP001056681"/>
    </source>
</evidence>
<accession>A0ABY4T524</accession>
<reference evidence="2" key="1">
    <citation type="submission" date="2020-10" db="EMBL/GenBank/DDBJ databases">
        <title>Whole-genome sequence of Luteibacter sp. EIF3.</title>
        <authorList>
            <person name="Friedrich I."/>
            <person name="Hertel R."/>
            <person name="Daniel R."/>
        </authorList>
    </citation>
    <scope>NUCLEOTIDE SEQUENCE</scope>
    <source>
        <strain evidence="2">EIF3</strain>
    </source>
</reference>
<protein>
    <recommendedName>
        <fullName evidence="4">Peptidase S1 domain-containing protein</fullName>
    </recommendedName>
</protein>
<proteinExistence type="predicted"/>
<dbReference type="Gene3D" id="2.40.10.10">
    <property type="entry name" value="Trypsin-like serine proteases"/>
    <property type="match status" value="2"/>
</dbReference>
<keyword evidence="3" id="KW-1185">Reference proteome</keyword>
<organism evidence="2 3">
    <name type="scientific">Luteibacter flocculans</name>
    <dbReference type="NCBI Taxonomy" id="2780091"/>
    <lineage>
        <taxon>Bacteria</taxon>
        <taxon>Pseudomonadati</taxon>
        <taxon>Pseudomonadota</taxon>
        <taxon>Gammaproteobacteria</taxon>
        <taxon>Lysobacterales</taxon>
        <taxon>Rhodanobacteraceae</taxon>
        <taxon>Luteibacter</taxon>
    </lineage>
</organism>
<dbReference type="Proteomes" id="UP001056681">
    <property type="component" value="Chromosome"/>
</dbReference>
<name>A0ABY4T524_9GAMM</name>
<evidence type="ECO:0000256" key="1">
    <source>
        <dbReference type="SAM" id="MobiDB-lite"/>
    </source>
</evidence>
<dbReference type="SUPFAM" id="SSF50494">
    <property type="entry name" value="Trypsin-like serine proteases"/>
    <property type="match status" value="1"/>
</dbReference>
<evidence type="ECO:0000313" key="2">
    <source>
        <dbReference type="EMBL" id="URL57871.1"/>
    </source>
</evidence>